<feature type="domain" description="Histidine kinase/HSP90-like ATPase" evidence="2">
    <location>
        <begin position="23"/>
        <end position="143"/>
    </location>
</feature>
<gene>
    <name evidence="3" type="ORF">GV827_09885</name>
</gene>
<dbReference type="GO" id="GO:0004674">
    <property type="term" value="F:protein serine/threonine kinase activity"/>
    <property type="evidence" value="ECO:0007669"/>
    <property type="project" value="UniProtKB-KW"/>
</dbReference>
<dbReference type="CDD" id="cd16936">
    <property type="entry name" value="HATPase_RsbW-like"/>
    <property type="match status" value="1"/>
</dbReference>
<proteinExistence type="predicted"/>
<keyword evidence="3" id="KW-0547">Nucleotide-binding</keyword>
<dbReference type="Pfam" id="PF13581">
    <property type="entry name" value="HATPase_c_2"/>
    <property type="match status" value="1"/>
</dbReference>
<evidence type="ECO:0000313" key="4">
    <source>
        <dbReference type="Proteomes" id="UP000468591"/>
    </source>
</evidence>
<dbReference type="Gene3D" id="3.30.565.10">
    <property type="entry name" value="Histidine kinase-like ATPase, C-terminal domain"/>
    <property type="match status" value="1"/>
</dbReference>
<dbReference type="EMBL" id="JAABNT010000005">
    <property type="protein sequence ID" value="NEK22716.1"/>
    <property type="molecule type" value="Genomic_DNA"/>
</dbReference>
<dbReference type="PANTHER" id="PTHR35526:SF3">
    <property type="entry name" value="ANTI-SIGMA-F FACTOR RSBW"/>
    <property type="match status" value="1"/>
</dbReference>
<dbReference type="GO" id="GO:0005524">
    <property type="term" value="F:ATP binding"/>
    <property type="evidence" value="ECO:0007669"/>
    <property type="project" value="UniProtKB-KW"/>
</dbReference>
<organism evidence="3 4">
    <name type="scientific">Sulfitobacter sediminilitoris</name>
    <dbReference type="NCBI Taxonomy" id="2698830"/>
    <lineage>
        <taxon>Bacteria</taxon>
        <taxon>Pseudomonadati</taxon>
        <taxon>Pseudomonadota</taxon>
        <taxon>Alphaproteobacteria</taxon>
        <taxon>Rhodobacterales</taxon>
        <taxon>Roseobacteraceae</taxon>
        <taxon>Sulfitobacter</taxon>
    </lineage>
</organism>
<keyword evidence="4" id="KW-1185">Reference proteome</keyword>
<dbReference type="InterPro" id="IPR050267">
    <property type="entry name" value="Anti-sigma-factor_SerPK"/>
</dbReference>
<keyword evidence="1" id="KW-0418">Kinase</keyword>
<name>A0A6P0CC35_9RHOB</name>
<keyword evidence="3" id="KW-0067">ATP-binding</keyword>
<accession>A0A6P0CC35</accession>
<protein>
    <submittedName>
        <fullName evidence="3">ATP-binding protein</fullName>
    </submittedName>
</protein>
<comment type="caution">
    <text evidence="3">The sequence shown here is derived from an EMBL/GenBank/DDBJ whole genome shotgun (WGS) entry which is preliminary data.</text>
</comment>
<evidence type="ECO:0000256" key="1">
    <source>
        <dbReference type="ARBA" id="ARBA00022527"/>
    </source>
</evidence>
<evidence type="ECO:0000259" key="2">
    <source>
        <dbReference type="Pfam" id="PF13581"/>
    </source>
</evidence>
<reference evidence="3 4" key="1">
    <citation type="submission" date="2020-01" db="EMBL/GenBank/DDBJ databases">
        <title>Sulfitobacter sediminilitoris sp. nov., isolated from a tidal flat.</title>
        <authorList>
            <person name="Park S."/>
            <person name="Yoon J.-H."/>
        </authorList>
    </citation>
    <scope>NUCLEOTIDE SEQUENCE [LARGE SCALE GENOMIC DNA]</scope>
    <source>
        <strain evidence="3 4">JBTF-M27</strain>
    </source>
</reference>
<keyword evidence="1" id="KW-0723">Serine/threonine-protein kinase</keyword>
<dbReference type="Proteomes" id="UP000468591">
    <property type="component" value="Unassembled WGS sequence"/>
</dbReference>
<dbReference type="PANTHER" id="PTHR35526">
    <property type="entry name" value="ANTI-SIGMA-F FACTOR RSBW-RELATED"/>
    <property type="match status" value="1"/>
</dbReference>
<dbReference type="AlphaFoldDB" id="A0A6P0CC35"/>
<keyword evidence="1" id="KW-0808">Transferase</keyword>
<sequence length="155" mass="16789">MDLSLDGLPNFDVSVRSGEFAIRDALEEVIAALGAFHLDLEQAGTVQIILAEVLNNILEHAYPPIGPVGPIHIRCARSQDGLLDIKDNGRAMPDGKAPVGCPKPVDVAIVDLPEGGFGWFLIKDLTHDVEYRRVGQENQLRLRIAFGATGRADPE</sequence>
<evidence type="ECO:0000313" key="3">
    <source>
        <dbReference type="EMBL" id="NEK22716.1"/>
    </source>
</evidence>
<dbReference type="SUPFAM" id="SSF55874">
    <property type="entry name" value="ATPase domain of HSP90 chaperone/DNA topoisomerase II/histidine kinase"/>
    <property type="match status" value="1"/>
</dbReference>
<dbReference type="InterPro" id="IPR036890">
    <property type="entry name" value="HATPase_C_sf"/>
</dbReference>
<dbReference type="InterPro" id="IPR003594">
    <property type="entry name" value="HATPase_dom"/>
</dbReference>